<evidence type="ECO:0000313" key="9">
    <source>
        <dbReference type="EMBL" id="PLB49894.1"/>
    </source>
</evidence>
<feature type="chain" id="PRO_5014114258" description="Peptidase A1 domain-containing protein" evidence="7">
    <location>
        <begin position="27"/>
        <end position="545"/>
    </location>
</feature>
<accession>A0A2I2GAJ3</accession>
<dbReference type="AlphaFoldDB" id="A0A2I2GAJ3"/>
<feature type="compositionally biased region" description="Polar residues" evidence="5">
    <location>
        <begin position="436"/>
        <end position="447"/>
    </location>
</feature>
<gene>
    <name evidence="9" type="ORF">P170DRAFT_463257</name>
</gene>
<dbReference type="OrthoDB" id="4074350at2759"/>
<dbReference type="Pfam" id="PF00026">
    <property type="entry name" value="Asp"/>
    <property type="match status" value="1"/>
</dbReference>
<dbReference type="GO" id="GO:0071944">
    <property type="term" value="C:cell periphery"/>
    <property type="evidence" value="ECO:0007669"/>
    <property type="project" value="UniProtKB-ARBA"/>
</dbReference>
<comment type="caution">
    <text evidence="9">The sequence shown here is derived from an EMBL/GenBank/DDBJ whole genome shotgun (WGS) entry which is preliminary data.</text>
</comment>
<dbReference type="VEuPathDB" id="FungiDB:P170DRAFT_463257"/>
<feature type="domain" description="Peptidase A1" evidence="8">
    <location>
        <begin position="164"/>
        <end position="340"/>
    </location>
</feature>
<reference evidence="9 10" key="1">
    <citation type="submission" date="2016-12" db="EMBL/GenBank/DDBJ databases">
        <title>The genomes of Aspergillus section Nigri reveals drivers in fungal speciation.</title>
        <authorList>
            <consortium name="DOE Joint Genome Institute"/>
            <person name="Vesth T.C."/>
            <person name="Nybo J."/>
            <person name="Theobald S."/>
            <person name="Brandl J."/>
            <person name="Frisvad J.C."/>
            <person name="Nielsen K.F."/>
            <person name="Lyhne E.K."/>
            <person name="Kogle M.E."/>
            <person name="Kuo A."/>
            <person name="Riley R."/>
            <person name="Clum A."/>
            <person name="Nolan M."/>
            <person name="Lipzen A."/>
            <person name="Salamov A."/>
            <person name="Henrissat B."/>
            <person name="Wiebenga A."/>
            <person name="De Vries R.P."/>
            <person name="Grigoriev I.V."/>
            <person name="Mortensen U.H."/>
            <person name="Andersen M.R."/>
            <person name="Baker S.E."/>
        </authorList>
    </citation>
    <scope>NUCLEOTIDE SEQUENCE [LARGE SCALE GENOMIC DNA]</scope>
    <source>
        <strain evidence="9 10">IBT 23096</strain>
    </source>
</reference>
<dbReference type="RefSeq" id="XP_024705196.1">
    <property type="nucleotide sequence ID" value="XM_024852158.1"/>
</dbReference>
<evidence type="ECO:0000256" key="2">
    <source>
        <dbReference type="ARBA" id="ARBA00022692"/>
    </source>
</evidence>
<evidence type="ECO:0000313" key="10">
    <source>
        <dbReference type="Proteomes" id="UP000234275"/>
    </source>
</evidence>
<evidence type="ECO:0000256" key="5">
    <source>
        <dbReference type="SAM" id="MobiDB-lite"/>
    </source>
</evidence>
<evidence type="ECO:0000256" key="6">
    <source>
        <dbReference type="SAM" id="Phobius"/>
    </source>
</evidence>
<feature type="signal peptide" evidence="7">
    <location>
        <begin position="1"/>
        <end position="26"/>
    </location>
</feature>
<feature type="region of interest" description="Disordered" evidence="5">
    <location>
        <begin position="418"/>
        <end position="447"/>
    </location>
</feature>
<evidence type="ECO:0000256" key="7">
    <source>
        <dbReference type="SAM" id="SignalP"/>
    </source>
</evidence>
<keyword evidence="4 6" id="KW-0472">Membrane</keyword>
<comment type="subcellular location">
    <subcellularLocation>
        <location evidence="1">Membrane</location>
        <topology evidence="1">Single-pass membrane protein</topology>
    </subcellularLocation>
</comment>
<dbReference type="Proteomes" id="UP000234275">
    <property type="component" value="Unassembled WGS sequence"/>
</dbReference>
<dbReference type="CDD" id="cd12087">
    <property type="entry name" value="TM_EGFR-like"/>
    <property type="match status" value="1"/>
</dbReference>
<evidence type="ECO:0000256" key="1">
    <source>
        <dbReference type="ARBA" id="ARBA00004167"/>
    </source>
</evidence>
<sequence>MALNRTPWLPSTTSSLLLAILGLALAGLAGSDCSGSTVVTLPVENVTVLEASVRRGIPLEIGTPPQPVALSAAGYANNTFLWDDSHGCDVREQYDPSCIVGRGGVFFLNRSSTWSDEANSNVSAEESSPKAFAFTGTPPRGADIVHLNNTYDLYDYPIATTKGGMTLNSLGLAQDSTFLQTLIKKKAIISKTWSLFYGLTGATEDAQMDGVAVFGGFDRAKTKGPNETFPLDYDSKCRTGMVATVTSIDVGFENGTEQNAFGSRINMCLDPAFEIMTFTPSILNQLKKKFEHKSFGTSTGMNVNGLLYGVDKAFTGNLSITLNGNVKITVPNSQLVVPDYVVLGNETVWSEDSREVLVGEPTGDSPKWMTNLGQPFFTAAYLMVNHELEEFTVWQSNPTDKEDYQVIDSDGNICKAVSPPIATTTSTRTSGPTSPVQTATESSKSDNGGLSTGAIVGIVIGAVAAVVILAGFLAFCCYRRKNRNKPAAKVGHPQYKSGIIHRNKYPVEAPNFDPKENGLVEAPADNRPVFELPAAGSPRLTPRED</sequence>
<keyword evidence="7" id="KW-0732">Signal</keyword>
<organism evidence="9 10">
    <name type="scientific">Aspergillus steynii IBT 23096</name>
    <dbReference type="NCBI Taxonomy" id="1392250"/>
    <lineage>
        <taxon>Eukaryota</taxon>
        <taxon>Fungi</taxon>
        <taxon>Dikarya</taxon>
        <taxon>Ascomycota</taxon>
        <taxon>Pezizomycotina</taxon>
        <taxon>Eurotiomycetes</taxon>
        <taxon>Eurotiomycetidae</taxon>
        <taxon>Eurotiales</taxon>
        <taxon>Aspergillaceae</taxon>
        <taxon>Aspergillus</taxon>
        <taxon>Aspergillus subgen. Circumdati</taxon>
    </lineage>
</organism>
<dbReference type="SUPFAM" id="SSF50630">
    <property type="entry name" value="Acid proteases"/>
    <property type="match status" value="1"/>
</dbReference>
<keyword evidence="3 6" id="KW-1133">Transmembrane helix</keyword>
<dbReference type="InterPro" id="IPR021109">
    <property type="entry name" value="Peptidase_aspartic_dom_sf"/>
</dbReference>
<feature type="transmembrane region" description="Helical" evidence="6">
    <location>
        <begin position="454"/>
        <end position="478"/>
    </location>
</feature>
<feature type="compositionally biased region" description="Low complexity" evidence="5">
    <location>
        <begin position="418"/>
        <end position="435"/>
    </location>
</feature>
<dbReference type="STRING" id="1392250.A0A2I2GAJ3"/>
<name>A0A2I2GAJ3_9EURO</name>
<dbReference type="EMBL" id="MSFO01000003">
    <property type="protein sequence ID" value="PLB49894.1"/>
    <property type="molecule type" value="Genomic_DNA"/>
</dbReference>
<dbReference type="PANTHER" id="PTHR15549">
    <property type="entry name" value="PAIRED IMMUNOGLOBULIN-LIKE TYPE 2 RECEPTOR"/>
    <property type="match status" value="1"/>
</dbReference>
<dbReference type="Gene3D" id="2.40.70.10">
    <property type="entry name" value="Acid Proteases"/>
    <property type="match status" value="1"/>
</dbReference>
<dbReference type="GeneID" id="36559856"/>
<dbReference type="GO" id="GO:0016020">
    <property type="term" value="C:membrane"/>
    <property type="evidence" value="ECO:0007669"/>
    <property type="project" value="UniProtKB-SubCell"/>
</dbReference>
<feature type="region of interest" description="Disordered" evidence="5">
    <location>
        <begin position="507"/>
        <end position="545"/>
    </location>
</feature>
<keyword evidence="2 6" id="KW-0812">Transmembrane</keyword>
<evidence type="ECO:0000256" key="4">
    <source>
        <dbReference type="ARBA" id="ARBA00023136"/>
    </source>
</evidence>
<dbReference type="InterPro" id="IPR033121">
    <property type="entry name" value="PEPTIDASE_A1"/>
</dbReference>
<evidence type="ECO:0000256" key="3">
    <source>
        <dbReference type="ARBA" id="ARBA00022989"/>
    </source>
</evidence>
<proteinExistence type="predicted"/>
<dbReference type="InterPro" id="IPR051694">
    <property type="entry name" value="Immunoregulatory_rcpt-like"/>
</dbReference>
<keyword evidence="10" id="KW-1185">Reference proteome</keyword>
<protein>
    <recommendedName>
        <fullName evidence="8">Peptidase A1 domain-containing protein</fullName>
    </recommendedName>
</protein>
<evidence type="ECO:0000259" key="8">
    <source>
        <dbReference type="Pfam" id="PF00026"/>
    </source>
</evidence>